<reference evidence="6 7" key="1">
    <citation type="submission" date="2020-08" db="EMBL/GenBank/DDBJ databases">
        <title>Genomic Encyclopedia of Type Strains, Phase III (KMG-III): the genomes of soil and plant-associated and newly described type strains.</title>
        <authorList>
            <person name="Whitman W."/>
        </authorList>
    </citation>
    <scope>NUCLEOTIDE SEQUENCE [LARGE SCALE GENOMIC DNA]</scope>
    <source>
        <strain evidence="6 7">CECT 5831</strain>
    </source>
</reference>
<proteinExistence type="inferred from homology"/>
<feature type="region of interest" description="Disordered" evidence="4">
    <location>
        <begin position="1"/>
        <end position="46"/>
    </location>
</feature>
<dbReference type="GO" id="GO:0007165">
    <property type="term" value="P:signal transduction"/>
    <property type="evidence" value="ECO:0007669"/>
    <property type="project" value="UniProtKB-KW"/>
</dbReference>
<sequence>MSTLYADLEQSIRANGNPAQEGNASAQGHTEASTPEGEDSEGRPTPAEYCRMVPLLDAQTSCREVLELIKEQPDLPCVVIGGNEGVPFGLVMRDTFYRKLTGRFGADLYFARPVEKFADMQPLIADIGADPGRLIQQALDRPESQFYDCVILTDQGQLAGVLTVLDLMILSGLLQTGAEQRRRQTVAESFRHVTGMEESLQQVAEAANATLMECRQMKEWSLYGRSKLDEVGQSYSNVVERMNANQQQVARLIQDVDTISALTRSISELADKSNLLAMNASIEAAHAGEHGRGFQVVAAEVRSLAGQTRQLAADISGLLGSISRLAKETGALTTAGVGEISASAELLGEGSRMFGELEKAVEHVEGTGETVNRLAGDTAIRAAVIRQELEKGSSFA</sequence>
<comment type="caution">
    <text evidence="6">The sequence shown here is derived from an EMBL/GenBank/DDBJ whole genome shotgun (WGS) entry which is preliminary data.</text>
</comment>
<comment type="similarity">
    <text evidence="2">Belongs to the methyl-accepting chemotaxis (MCP) protein family.</text>
</comment>
<dbReference type="AlphaFoldDB" id="A0A839TUR8"/>
<feature type="compositionally biased region" description="Polar residues" evidence="4">
    <location>
        <begin position="12"/>
        <end position="33"/>
    </location>
</feature>
<protein>
    <submittedName>
        <fullName evidence="6">Methyl-accepting chemotaxis protein</fullName>
    </submittedName>
</protein>
<evidence type="ECO:0000259" key="5">
    <source>
        <dbReference type="PROSITE" id="PS50111"/>
    </source>
</evidence>
<dbReference type="SUPFAM" id="SSF54631">
    <property type="entry name" value="CBS-domain pair"/>
    <property type="match status" value="1"/>
</dbReference>
<dbReference type="Pfam" id="PF00015">
    <property type="entry name" value="MCPsignal"/>
    <property type="match status" value="1"/>
</dbReference>
<evidence type="ECO:0000256" key="2">
    <source>
        <dbReference type="ARBA" id="ARBA00029447"/>
    </source>
</evidence>
<evidence type="ECO:0000313" key="6">
    <source>
        <dbReference type="EMBL" id="MBB3129168.1"/>
    </source>
</evidence>
<dbReference type="RefSeq" id="WP_281382548.1">
    <property type="nucleotide sequence ID" value="NZ_JACHXJ010000003.1"/>
</dbReference>
<evidence type="ECO:0000256" key="3">
    <source>
        <dbReference type="PROSITE-ProRule" id="PRU00284"/>
    </source>
</evidence>
<dbReference type="SMART" id="SM00283">
    <property type="entry name" value="MA"/>
    <property type="match status" value="1"/>
</dbReference>
<dbReference type="Gene3D" id="1.10.287.950">
    <property type="entry name" value="Methyl-accepting chemotaxis protein"/>
    <property type="match status" value="1"/>
</dbReference>
<name>A0A839TUR8_9BACL</name>
<dbReference type="PROSITE" id="PS50111">
    <property type="entry name" value="CHEMOTAXIS_TRANSDUC_2"/>
    <property type="match status" value="1"/>
</dbReference>
<dbReference type="InterPro" id="IPR046342">
    <property type="entry name" value="CBS_dom_sf"/>
</dbReference>
<dbReference type="Proteomes" id="UP000517523">
    <property type="component" value="Unassembled WGS sequence"/>
</dbReference>
<evidence type="ECO:0000256" key="4">
    <source>
        <dbReference type="SAM" id="MobiDB-lite"/>
    </source>
</evidence>
<organism evidence="6 7">
    <name type="scientific">Paenibacillus rhizosphaerae</name>
    <dbReference type="NCBI Taxonomy" id="297318"/>
    <lineage>
        <taxon>Bacteria</taxon>
        <taxon>Bacillati</taxon>
        <taxon>Bacillota</taxon>
        <taxon>Bacilli</taxon>
        <taxon>Bacillales</taxon>
        <taxon>Paenibacillaceae</taxon>
        <taxon>Paenibacillus</taxon>
    </lineage>
</organism>
<dbReference type="GO" id="GO:0004888">
    <property type="term" value="F:transmembrane signaling receptor activity"/>
    <property type="evidence" value="ECO:0007669"/>
    <property type="project" value="InterPro"/>
</dbReference>
<feature type="domain" description="Methyl-accepting transducer" evidence="5">
    <location>
        <begin position="180"/>
        <end position="396"/>
    </location>
</feature>
<dbReference type="SUPFAM" id="SSF58104">
    <property type="entry name" value="Methyl-accepting chemotaxis protein (MCP) signaling domain"/>
    <property type="match status" value="1"/>
</dbReference>
<evidence type="ECO:0000256" key="1">
    <source>
        <dbReference type="ARBA" id="ARBA00023224"/>
    </source>
</evidence>
<keyword evidence="1 3" id="KW-0807">Transducer</keyword>
<dbReference type="EMBL" id="JACHXJ010000003">
    <property type="protein sequence ID" value="MBB3129168.1"/>
    <property type="molecule type" value="Genomic_DNA"/>
</dbReference>
<dbReference type="PANTHER" id="PTHR32089">
    <property type="entry name" value="METHYL-ACCEPTING CHEMOTAXIS PROTEIN MCPB"/>
    <property type="match status" value="1"/>
</dbReference>
<dbReference type="InterPro" id="IPR004089">
    <property type="entry name" value="MCPsignal_dom"/>
</dbReference>
<dbReference type="PANTHER" id="PTHR32089:SF112">
    <property type="entry name" value="LYSOZYME-LIKE PROTEIN-RELATED"/>
    <property type="match status" value="1"/>
</dbReference>
<dbReference type="InterPro" id="IPR004090">
    <property type="entry name" value="Chemotax_Me-accpt_rcpt"/>
</dbReference>
<dbReference type="GO" id="GO:0006935">
    <property type="term" value="P:chemotaxis"/>
    <property type="evidence" value="ECO:0007669"/>
    <property type="project" value="InterPro"/>
</dbReference>
<accession>A0A839TUR8</accession>
<dbReference type="PRINTS" id="PR00260">
    <property type="entry name" value="CHEMTRNSDUCR"/>
</dbReference>
<gene>
    <name evidence="6" type="ORF">FHS19_003843</name>
</gene>
<evidence type="ECO:0000313" key="7">
    <source>
        <dbReference type="Proteomes" id="UP000517523"/>
    </source>
</evidence>
<dbReference type="GO" id="GO:0016020">
    <property type="term" value="C:membrane"/>
    <property type="evidence" value="ECO:0007669"/>
    <property type="project" value="InterPro"/>
</dbReference>